<sequence length="95" mass="11230">MFSGKVFIFLEANFSLVNNSFIIYLIKFNDNNPELFKSHKSQVKSKSRLFFFFQKYTGCQKKVLTWTFFLGLLNNSGPEPQRNMQLNIPTRKPRI</sequence>
<dbReference type="AlphaFoldDB" id="A0A3M7RS43"/>
<dbReference type="EMBL" id="REGN01002801">
    <property type="protein sequence ID" value="RNA26118.1"/>
    <property type="molecule type" value="Genomic_DNA"/>
</dbReference>
<protein>
    <submittedName>
        <fullName evidence="1">Uncharacterized protein</fullName>
    </submittedName>
</protein>
<proteinExistence type="predicted"/>
<name>A0A3M7RS43_BRAPC</name>
<gene>
    <name evidence="1" type="ORF">BpHYR1_021937</name>
</gene>
<evidence type="ECO:0000313" key="2">
    <source>
        <dbReference type="Proteomes" id="UP000276133"/>
    </source>
</evidence>
<organism evidence="1 2">
    <name type="scientific">Brachionus plicatilis</name>
    <name type="common">Marine rotifer</name>
    <name type="synonym">Brachionus muelleri</name>
    <dbReference type="NCBI Taxonomy" id="10195"/>
    <lineage>
        <taxon>Eukaryota</taxon>
        <taxon>Metazoa</taxon>
        <taxon>Spiralia</taxon>
        <taxon>Gnathifera</taxon>
        <taxon>Rotifera</taxon>
        <taxon>Eurotatoria</taxon>
        <taxon>Monogononta</taxon>
        <taxon>Pseudotrocha</taxon>
        <taxon>Ploima</taxon>
        <taxon>Brachionidae</taxon>
        <taxon>Brachionus</taxon>
    </lineage>
</organism>
<keyword evidence="2" id="KW-1185">Reference proteome</keyword>
<accession>A0A3M7RS43</accession>
<evidence type="ECO:0000313" key="1">
    <source>
        <dbReference type="EMBL" id="RNA26118.1"/>
    </source>
</evidence>
<reference evidence="1 2" key="1">
    <citation type="journal article" date="2018" name="Sci. Rep.">
        <title>Genomic signatures of local adaptation to the degree of environmental predictability in rotifers.</title>
        <authorList>
            <person name="Franch-Gras L."/>
            <person name="Hahn C."/>
            <person name="Garcia-Roger E.M."/>
            <person name="Carmona M.J."/>
            <person name="Serra M."/>
            <person name="Gomez A."/>
        </authorList>
    </citation>
    <scope>NUCLEOTIDE SEQUENCE [LARGE SCALE GENOMIC DNA]</scope>
    <source>
        <strain evidence="1">HYR1</strain>
    </source>
</reference>
<comment type="caution">
    <text evidence="1">The sequence shown here is derived from an EMBL/GenBank/DDBJ whole genome shotgun (WGS) entry which is preliminary data.</text>
</comment>
<dbReference type="Proteomes" id="UP000276133">
    <property type="component" value="Unassembled WGS sequence"/>
</dbReference>